<dbReference type="Pfam" id="PF03091">
    <property type="entry name" value="CutA1"/>
    <property type="match status" value="1"/>
</dbReference>
<dbReference type="GO" id="GO:0005507">
    <property type="term" value="F:copper ion binding"/>
    <property type="evidence" value="ECO:0007669"/>
    <property type="project" value="TreeGrafter"/>
</dbReference>
<organism evidence="2 3">
    <name type="scientific">Candidatus Buchananbacteria bacterium RIFCSPHIGHO2_01_FULL_39_8</name>
    <dbReference type="NCBI Taxonomy" id="1797533"/>
    <lineage>
        <taxon>Bacteria</taxon>
        <taxon>Candidatus Buchananiibacteriota</taxon>
    </lineage>
</organism>
<dbReference type="Proteomes" id="UP000176241">
    <property type="component" value="Unassembled WGS sequence"/>
</dbReference>
<dbReference type="STRING" id="1797533.A2731_02380"/>
<protein>
    <recommendedName>
        <fullName evidence="4">Divalent-cation tolerance protein CutA</fullName>
    </recommendedName>
</protein>
<dbReference type="AlphaFoldDB" id="A0A1G1XZT6"/>
<name>A0A1G1XZT6_9BACT</name>
<dbReference type="InterPro" id="IPR015867">
    <property type="entry name" value="N-reg_PII/ATP_PRibTrfase_C"/>
</dbReference>
<comment type="similarity">
    <text evidence="1">Belongs to the CutA family.</text>
</comment>
<dbReference type="PANTHER" id="PTHR23419:SF8">
    <property type="entry name" value="FI09726P"/>
    <property type="match status" value="1"/>
</dbReference>
<gene>
    <name evidence="2" type="ORF">A2731_02380</name>
</gene>
<evidence type="ECO:0008006" key="4">
    <source>
        <dbReference type="Google" id="ProtNLM"/>
    </source>
</evidence>
<dbReference type="Gene3D" id="3.30.70.120">
    <property type="match status" value="1"/>
</dbReference>
<reference evidence="2 3" key="1">
    <citation type="journal article" date="2016" name="Nat. Commun.">
        <title>Thousands of microbial genomes shed light on interconnected biogeochemical processes in an aquifer system.</title>
        <authorList>
            <person name="Anantharaman K."/>
            <person name="Brown C.T."/>
            <person name="Hug L.A."/>
            <person name="Sharon I."/>
            <person name="Castelle C.J."/>
            <person name="Probst A.J."/>
            <person name="Thomas B.C."/>
            <person name="Singh A."/>
            <person name="Wilkins M.J."/>
            <person name="Karaoz U."/>
            <person name="Brodie E.L."/>
            <person name="Williams K.H."/>
            <person name="Hubbard S.S."/>
            <person name="Banfield J.F."/>
        </authorList>
    </citation>
    <scope>NUCLEOTIDE SEQUENCE [LARGE SCALE GENOMIC DNA]</scope>
</reference>
<comment type="caution">
    <text evidence="2">The sequence shown here is derived from an EMBL/GenBank/DDBJ whole genome shotgun (WGS) entry which is preliminary data.</text>
</comment>
<dbReference type="SUPFAM" id="SSF54913">
    <property type="entry name" value="GlnB-like"/>
    <property type="match status" value="1"/>
</dbReference>
<sequence>MLVSISVTCKNKKEATKIASALLKKKLIACANIWPVGSIYWWQDKIQNTREVMLVCKSLKKNVSKIEKEIETLHSYEVPVIIVEVVNANKKCLDWIRAVIK</sequence>
<evidence type="ECO:0000256" key="1">
    <source>
        <dbReference type="ARBA" id="ARBA00010169"/>
    </source>
</evidence>
<dbReference type="EMBL" id="MHIC01000014">
    <property type="protein sequence ID" value="OGY45599.1"/>
    <property type="molecule type" value="Genomic_DNA"/>
</dbReference>
<proteinExistence type="inferred from homology"/>
<dbReference type="PANTHER" id="PTHR23419">
    <property type="entry name" value="DIVALENT CATION TOLERANCE CUTA-RELATED"/>
    <property type="match status" value="1"/>
</dbReference>
<evidence type="ECO:0000313" key="3">
    <source>
        <dbReference type="Proteomes" id="UP000176241"/>
    </source>
</evidence>
<dbReference type="GO" id="GO:0010038">
    <property type="term" value="P:response to metal ion"/>
    <property type="evidence" value="ECO:0007669"/>
    <property type="project" value="InterPro"/>
</dbReference>
<accession>A0A1G1XZT6</accession>
<dbReference type="InterPro" id="IPR004323">
    <property type="entry name" value="Ion_tolerance_CutA"/>
</dbReference>
<dbReference type="InterPro" id="IPR011322">
    <property type="entry name" value="N-reg_PII-like_a/b"/>
</dbReference>
<evidence type="ECO:0000313" key="2">
    <source>
        <dbReference type="EMBL" id="OGY45599.1"/>
    </source>
</evidence>